<dbReference type="GO" id="GO:0003677">
    <property type="term" value="F:DNA binding"/>
    <property type="evidence" value="ECO:0007669"/>
    <property type="project" value="InterPro"/>
</dbReference>
<dbReference type="GO" id="GO:0005665">
    <property type="term" value="C:RNA polymerase II, core complex"/>
    <property type="evidence" value="ECO:0007669"/>
    <property type="project" value="TreeGrafter"/>
</dbReference>
<dbReference type="EMBL" id="QGMG01000001">
    <property type="protein sequence ID" value="TVY59502.1"/>
    <property type="molecule type" value="Genomic_DNA"/>
</dbReference>
<proteinExistence type="inferred from homology"/>
<dbReference type="PANTHER" id="PTHR23431:SF3">
    <property type="entry name" value="DNA-DIRECTED RNA POLYMERASES I, II, AND III SUBUNIT RPABC5"/>
    <property type="match status" value="1"/>
</dbReference>
<dbReference type="AlphaFoldDB" id="A0A7D8UYG7"/>
<keyword evidence="8" id="KW-0472">Membrane</keyword>
<accession>A0A7D8UYG7</accession>
<keyword evidence="10" id="KW-1185">Reference proteome</keyword>
<dbReference type="GO" id="GO:0003899">
    <property type="term" value="F:DNA-directed RNA polymerase activity"/>
    <property type="evidence" value="ECO:0007669"/>
    <property type="project" value="InterPro"/>
</dbReference>
<dbReference type="InterPro" id="IPR023580">
    <property type="entry name" value="RNA_pol_su_RPB10"/>
</dbReference>
<comment type="similarity">
    <text evidence="7">Belongs to the archaeal Rpo10/eukaryotic RPB10 RNA polymerase subunit family.</text>
</comment>
<keyword evidence="4" id="KW-0479">Metal-binding</keyword>
<feature type="transmembrane region" description="Helical" evidence="8">
    <location>
        <begin position="69"/>
        <end position="87"/>
    </location>
</feature>
<dbReference type="GO" id="GO:0005666">
    <property type="term" value="C:RNA polymerase III complex"/>
    <property type="evidence" value="ECO:0007669"/>
    <property type="project" value="UniProtKB-ARBA"/>
</dbReference>
<dbReference type="InterPro" id="IPR020789">
    <property type="entry name" value="RNA_pol_suN_Zn-BS"/>
</dbReference>
<dbReference type="NCBIfam" id="NF003089">
    <property type="entry name" value="PRK04016.1"/>
    <property type="match status" value="1"/>
</dbReference>
<keyword evidence="5" id="KW-0862">Zinc</keyword>
<dbReference type="GO" id="GO:0006366">
    <property type="term" value="P:transcription by RNA polymerase II"/>
    <property type="evidence" value="ECO:0007669"/>
    <property type="project" value="TreeGrafter"/>
</dbReference>
<comment type="caution">
    <text evidence="9">The sequence shown here is derived from an EMBL/GenBank/DDBJ whole genome shotgun (WGS) entry which is preliminary data.</text>
</comment>
<comment type="subcellular location">
    <subcellularLocation>
        <location evidence="1">Nucleus</location>
    </subcellularLocation>
</comment>
<dbReference type="GO" id="GO:0005736">
    <property type="term" value="C:RNA polymerase I complex"/>
    <property type="evidence" value="ECO:0007669"/>
    <property type="project" value="TreeGrafter"/>
</dbReference>
<evidence type="ECO:0000256" key="7">
    <source>
        <dbReference type="ARBA" id="ARBA00025720"/>
    </source>
</evidence>
<evidence type="ECO:0000256" key="1">
    <source>
        <dbReference type="ARBA" id="ARBA00004123"/>
    </source>
</evidence>
<gene>
    <name evidence="9" type="primary">rpb10</name>
    <name evidence="9" type="ORF">LCER1_G000137</name>
</gene>
<dbReference type="GO" id="GO:0008270">
    <property type="term" value="F:zinc ion binding"/>
    <property type="evidence" value="ECO:0007669"/>
    <property type="project" value="InterPro"/>
</dbReference>
<dbReference type="Pfam" id="PF01194">
    <property type="entry name" value="RNA_pol_N"/>
    <property type="match status" value="1"/>
</dbReference>
<keyword evidence="6" id="KW-0804">Transcription</keyword>
<dbReference type="SUPFAM" id="SSF46924">
    <property type="entry name" value="RNA polymerase subunit RPB10"/>
    <property type="match status" value="1"/>
</dbReference>
<dbReference type="Gene3D" id="1.10.10.60">
    <property type="entry name" value="Homeodomain-like"/>
    <property type="match status" value="1"/>
</dbReference>
<dbReference type="PROSITE" id="PS01112">
    <property type="entry name" value="RNA_POL_N_8KD"/>
    <property type="match status" value="1"/>
</dbReference>
<protein>
    <recommendedName>
        <fullName evidence="2">DNA-directed RNA polymerases I, II, and III subunit RPABC5</fullName>
    </recommendedName>
</protein>
<dbReference type="HAMAP" id="MF_00250">
    <property type="entry name" value="RNApol_arch_Rpo10"/>
    <property type="match status" value="1"/>
</dbReference>
<evidence type="ECO:0000256" key="2">
    <source>
        <dbReference type="ARBA" id="ARBA00020813"/>
    </source>
</evidence>
<organism evidence="9 10">
    <name type="scientific">Lachnellula cervina</name>
    <dbReference type="NCBI Taxonomy" id="1316786"/>
    <lineage>
        <taxon>Eukaryota</taxon>
        <taxon>Fungi</taxon>
        <taxon>Dikarya</taxon>
        <taxon>Ascomycota</taxon>
        <taxon>Pezizomycotina</taxon>
        <taxon>Leotiomycetes</taxon>
        <taxon>Helotiales</taxon>
        <taxon>Lachnaceae</taxon>
        <taxon>Lachnellula</taxon>
    </lineage>
</organism>
<evidence type="ECO:0000313" key="9">
    <source>
        <dbReference type="EMBL" id="TVY59502.1"/>
    </source>
</evidence>
<keyword evidence="8" id="KW-1133">Transmembrane helix</keyword>
<evidence type="ECO:0000256" key="8">
    <source>
        <dbReference type="SAM" id="Phobius"/>
    </source>
</evidence>
<evidence type="ECO:0000256" key="3">
    <source>
        <dbReference type="ARBA" id="ARBA00022478"/>
    </source>
</evidence>
<evidence type="ECO:0000256" key="5">
    <source>
        <dbReference type="ARBA" id="ARBA00022833"/>
    </source>
</evidence>
<keyword evidence="3 9" id="KW-0240">DNA-directed RNA polymerase</keyword>
<evidence type="ECO:0000256" key="6">
    <source>
        <dbReference type="ARBA" id="ARBA00023163"/>
    </source>
</evidence>
<sequence>MIIPVRCFSCGKVIGDLWERYLKLIDEGITDGDAMDQLGCKRYCCRRMIMTHVDLIEKLLKLVLLLHTFQLYLASIITLLDIGLTVMKVQPSRTRRKEGGHGLIEGSQDEAQALNGKMGNISGCMSGVNEGVKGLGRLGPKTIRFRISGGFHPIFNSAPQAGIGAWRLLRMLVGPTRNKGVEPM</sequence>
<dbReference type="Proteomes" id="UP000481288">
    <property type="component" value="Unassembled WGS sequence"/>
</dbReference>
<reference evidence="9 10" key="1">
    <citation type="submission" date="2018-05" db="EMBL/GenBank/DDBJ databases">
        <title>Whole genome sequencing for identification of molecular markers to develop diagnostic detection tools for the regulated plant pathogen Lachnellula willkommii.</title>
        <authorList>
            <person name="Giroux E."/>
            <person name="Bilodeau G."/>
        </authorList>
    </citation>
    <scope>NUCLEOTIDE SEQUENCE [LARGE SCALE GENOMIC DNA]</scope>
    <source>
        <strain evidence="9 10">CBS 625.97</strain>
    </source>
</reference>
<evidence type="ECO:0000313" key="10">
    <source>
        <dbReference type="Proteomes" id="UP000481288"/>
    </source>
</evidence>
<evidence type="ECO:0000256" key="4">
    <source>
        <dbReference type="ARBA" id="ARBA00022723"/>
    </source>
</evidence>
<dbReference type="PANTHER" id="PTHR23431">
    <property type="entry name" value="DNA-DIRECTED RNA POLYMERASES I, II, AND III SUBUNIT RPABC5 FAMILY MEMBER"/>
    <property type="match status" value="1"/>
</dbReference>
<dbReference type="GO" id="GO:0042797">
    <property type="term" value="P:tRNA transcription by RNA polymerase III"/>
    <property type="evidence" value="ECO:0007669"/>
    <property type="project" value="TreeGrafter"/>
</dbReference>
<dbReference type="FunFam" id="1.10.10.60:FF:000024">
    <property type="entry name" value="DNA-directed RNA polymerases I, II, and III subunit"/>
    <property type="match status" value="1"/>
</dbReference>
<dbReference type="OrthoDB" id="10258858at2759"/>
<dbReference type="GO" id="GO:0006360">
    <property type="term" value="P:transcription by RNA polymerase I"/>
    <property type="evidence" value="ECO:0007669"/>
    <property type="project" value="TreeGrafter"/>
</dbReference>
<keyword evidence="8" id="KW-0812">Transmembrane</keyword>
<name>A0A7D8UYG7_9HELO</name>
<dbReference type="InterPro" id="IPR000268">
    <property type="entry name" value="RPABC5/Rpb10"/>
</dbReference>